<evidence type="ECO:0000256" key="4">
    <source>
        <dbReference type="ARBA" id="ARBA00031237"/>
    </source>
</evidence>
<name>A0A176VFQ8_MARPO</name>
<dbReference type="InterPro" id="IPR011762">
    <property type="entry name" value="COA_CT_N"/>
</dbReference>
<feature type="domain" description="CoA carboxyltransferase C-terminal" evidence="8">
    <location>
        <begin position="482"/>
        <end position="636"/>
    </location>
</feature>
<keyword evidence="10" id="KW-1185">Reference proteome</keyword>
<comment type="pathway">
    <text evidence="2">Amino-acid degradation; L-leucine degradation; (S)-3-hydroxy-3-methylglutaryl-CoA from 3-isovaleryl-CoA: step 2/3.</text>
</comment>
<dbReference type="InterPro" id="IPR034733">
    <property type="entry name" value="AcCoA_carboxyl_beta"/>
</dbReference>
<evidence type="ECO:0000256" key="3">
    <source>
        <dbReference type="ARBA" id="ARBA00026116"/>
    </source>
</evidence>
<comment type="similarity">
    <text evidence="1">Belongs to the AccD/PCCB family.</text>
</comment>
<accession>A0A176VFQ8</accession>
<feature type="domain" description="CoA carboxyltransferase N-terminal" evidence="7">
    <location>
        <begin position="173"/>
        <end position="429"/>
    </location>
</feature>
<evidence type="ECO:0000256" key="6">
    <source>
        <dbReference type="ARBA" id="ARBA00052347"/>
    </source>
</evidence>
<reference evidence="9" key="1">
    <citation type="submission" date="2016-03" db="EMBL/GenBank/DDBJ databases">
        <title>Mechanisms controlling the formation of the plant cell surface in tip-growing cells are functionally conserved among land plants.</title>
        <authorList>
            <person name="Honkanen S."/>
            <person name="Jones V.A."/>
            <person name="Morieri G."/>
            <person name="Champion C."/>
            <person name="Hetherington A.J."/>
            <person name="Kelly S."/>
            <person name="Saint-Marcoux D."/>
            <person name="Proust H."/>
            <person name="Prescott H."/>
            <person name="Dolan L."/>
        </authorList>
    </citation>
    <scope>NUCLEOTIDE SEQUENCE [LARGE SCALE GENOMIC DNA]</scope>
    <source>
        <tissue evidence="9">Whole gametophyte</tissue>
    </source>
</reference>
<dbReference type="AlphaFoldDB" id="A0A176VFQ8"/>
<dbReference type="InterPro" id="IPR029045">
    <property type="entry name" value="ClpP/crotonase-like_dom_sf"/>
</dbReference>
<dbReference type="EC" id="6.4.1.4" evidence="3"/>
<dbReference type="InterPro" id="IPR045190">
    <property type="entry name" value="MCCB/AccD1-like"/>
</dbReference>
<evidence type="ECO:0000256" key="2">
    <source>
        <dbReference type="ARBA" id="ARBA00025711"/>
    </source>
</evidence>
<dbReference type="PANTHER" id="PTHR22855:SF13">
    <property type="entry name" value="METHYLCROTONOYL-COA CARBOXYLASE BETA CHAIN, MITOCHONDRIAL"/>
    <property type="match status" value="1"/>
</dbReference>
<dbReference type="GO" id="GO:0005739">
    <property type="term" value="C:mitochondrion"/>
    <property type="evidence" value="ECO:0007669"/>
    <property type="project" value="TreeGrafter"/>
</dbReference>
<dbReference type="GO" id="GO:1905202">
    <property type="term" value="C:methylcrotonoyl-CoA carboxylase complex"/>
    <property type="evidence" value="ECO:0007669"/>
    <property type="project" value="TreeGrafter"/>
</dbReference>
<evidence type="ECO:0000313" key="10">
    <source>
        <dbReference type="Proteomes" id="UP000077202"/>
    </source>
</evidence>
<dbReference type="Gene3D" id="3.90.226.10">
    <property type="entry name" value="2-enoyl-CoA Hydratase, Chain A, domain 1"/>
    <property type="match status" value="3"/>
</dbReference>
<evidence type="ECO:0000256" key="5">
    <source>
        <dbReference type="ARBA" id="ARBA00031404"/>
    </source>
</evidence>
<dbReference type="Proteomes" id="UP000077202">
    <property type="component" value="Unassembled WGS sequence"/>
</dbReference>
<dbReference type="GO" id="GO:0004485">
    <property type="term" value="F:methylcrotonoyl-CoA carboxylase activity"/>
    <property type="evidence" value="ECO:0007669"/>
    <property type="project" value="UniProtKB-EC"/>
</dbReference>
<evidence type="ECO:0000259" key="8">
    <source>
        <dbReference type="PROSITE" id="PS50989"/>
    </source>
</evidence>
<dbReference type="EMBL" id="LVLJ01003865">
    <property type="protein sequence ID" value="OAE19427.1"/>
    <property type="molecule type" value="Genomic_DNA"/>
</dbReference>
<comment type="catalytic activity">
    <reaction evidence="6">
        <text>3-methylbut-2-enoyl-CoA + hydrogencarbonate + ATP = 3-methyl-(2E)-glutaconyl-CoA + ADP + phosphate + H(+)</text>
        <dbReference type="Rhea" id="RHEA:13589"/>
        <dbReference type="ChEBI" id="CHEBI:15378"/>
        <dbReference type="ChEBI" id="CHEBI:17544"/>
        <dbReference type="ChEBI" id="CHEBI:30616"/>
        <dbReference type="ChEBI" id="CHEBI:43474"/>
        <dbReference type="ChEBI" id="CHEBI:57344"/>
        <dbReference type="ChEBI" id="CHEBI:57346"/>
        <dbReference type="ChEBI" id="CHEBI:456216"/>
        <dbReference type="EC" id="6.4.1.4"/>
    </reaction>
</comment>
<dbReference type="GO" id="GO:0006552">
    <property type="term" value="P:L-leucine catabolic process"/>
    <property type="evidence" value="ECO:0007669"/>
    <property type="project" value="UniProtKB-UniPathway"/>
</dbReference>
<dbReference type="PANTHER" id="PTHR22855">
    <property type="entry name" value="ACETYL, PROPIONYL, PYRUVATE, AND GLUTACONYL CARBOXYLASE-RELATED"/>
    <property type="match status" value="1"/>
</dbReference>
<organism evidence="9 10">
    <name type="scientific">Marchantia polymorpha subsp. ruderalis</name>
    <dbReference type="NCBI Taxonomy" id="1480154"/>
    <lineage>
        <taxon>Eukaryota</taxon>
        <taxon>Viridiplantae</taxon>
        <taxon>Streptophyta</taxon>
        <taxon>Embryophyta</taxon>
        <taxon>Marchantiophyta</taxon>
        <taxon>Marchantiopsida</taxon>
        <taxon>Marchantiidae</taxon>
        <taxon>Marchantiales</taxon>
        <taxon>Marchantiaceae</taxon>
        <taxon>Marchantia</taxon>
    </lineage>
</organism>
<evidence type="ECO:0000256" key="1">
    <source>
        <dbReference type="ARBA" id="ARBA00006102"/>
    </source>
</evidence>
<sequence length="636" mass="68706">MGRAVANRSISTASLLRRGYDRWKIEIARSAAWSSATDSLCRRKPLFDVRGVTNFTNSSSQKSCRGVLQPECDLQAATSGSIGFSHIKVTRTAGLKTDGRPSFNPSCAMRDDGFTGRQTERLRIGGTPTTQLRKHGAALRTVRNFVSLDYGMNVLKDSVDTQSQSFKTNLKAMEELLVELRQHVEKVRLGGGTKAVERHKSRNKFLPRERIDNLLDPGAPFLELSQLAGHELYDEPLPSGGIVTGIGPIHGRLCMLVANDPTVKGGTYYPITVKKHLRAQEIAAQNHLPCIYLVDSGGANLPRQAEVFPDRDHFGRIFFNQAQMSEAGIPQIALVLGSCTAGGAYVPAMADESVIVKGNGTIFLAGPPLVKAATGEVVSAEDLGGATLHCSVSGVSDYFANDEMHALATGRKIVRNLHHAGITKQAMVNSAEATVREPLYPPEGLRGIIPADRRQSYDIRSVIAHLVDGSEFDEFKKLYGPVGSRAEASGIAKAGAKMVMAVACAKVPKITIVVGGSYGAGNYGMCGRAYSPNFLFLWPNARISVMGGAQAAGVLAQVESDKRKREGKVWNSDEEEAFKDKVVAAYEREGNPYYASARLWDDGIIDPADTRQVLSLCLSASTKTAPQVSSYGVFRM</sequence>
<dbReference type="PROSITE" id="PS50989">
    <property type="entry name" value="COA_CT_CTER"/>
    <property type="match status" value="1"/>
</dbReference>
<dbReference type="UniPathway" id="UPA00363">
    <property type="reaction ID" value="UER00861"/>
</dbReference>
<evidence type="ECO:0000259" key="7">
    <source>
        <dbReference type="PROSITE" id="PS50980"/>
    </source>
</evidence>
<proteinExistence type="inferred from homology"/>
<dbReference type="FunFam" id="3.90.226.10:FF:000007">
    <property type="entry name" value="Methylcrotonoyl-CoA carboxylase subunit beta"/>
    <property type="match status" value="1"/>
</dbReference>
<dbReference type="PROSITE" id="PS50980">
    <property type="entry name" value="COA_CT_NTER"/>
    <property type="match status" value="1"/>
</dbReference>
<protein>
    <recommendedName>
        <fullName evidence="3">methylcrotonoyl-CoA carboxylase</fullName>
        <ecNumber evidence="3">6.4.1.4</ecNumber>
    </recommendedName>
    <alternativeName>
        <fullName evidence="5">3-methylcrotonyl-CoA carboxylase 2</fullName>
    </alternativeName>
    <alternativeName>
        <fullName evidence="4">3-methylcrotonyl-CoA:carbon dioxide ligase subunit beta</fullName>
    </alternativeName>
</protein>
<dbReference type="SUPFAM" id="SSF52096">
    <property type="entry name" value="ClpP/crotonase"/>
    <property type="match status" value="2"/>
</dbReference>
<evidence type="ECO:0000313" key="9">
    <source>
        <dbReference type="EMBL" id="OAE19427.1"/>
    </source>
</evidence>
<dbReference type="InterPro" id="IPR011763">
    <property type="entry name" value="COA_CT_C"/>
</dbReference>
<gene>
    <name evidence="9" type="ORF">AXG93_4273s1230</name>
</gene>
<dbReference type="Pfam" id="PF01039">
    <property type="entry name" value="Carboxyl_trans"/>
    <property type="match status" value="2"/>
</dbReference>
<comment type="caution">
    <text evidence="9">The sequence shown here is derived from an EMBL/GenBank/DDBJ whole genome shotgun (WGS) entry which is preliminary data.</text>
</comment>